<dbReference type="Proteomes" id="UP000241462">
    <property type="component" value="Unassembled WGS sequence"/>
</dbReference>
<gene>
    <name evidence="1" type="ORF">BD289DRAFT_478421</name>
</gene>
<dbReference type="OrthoDB" id="6105938at2759"/>
<dbReference type="InParanoid" id="A0A2T3AMM6"/>
<dbReference type="AlphaFoldDB" id="A0A2T3AMM6"/>
<evidence type="ECO:0000313" key="1">
    <source>
        <dbReference type="EMBL" id="PSS03587.1"/>
    </source>
</evidence>
<dbReference type="PANTHER" id="PTHR38846">
    <property type="entry name" value="C3H1-TYPE DOMAIN-CONTAINING PROTEIN"/>
    <property type="match status" value="1"/>
</dbReference>
<reference evidence="1 2" key="1">
    <citation type="journal article" date="2018" name="Mycol. Prog.">
        <title>Coniella lustricola, a new species from submerged detritus.</title>
        <authorList>
            <person name="Raudabaugh D.B."/>
            <person name="Iturriaga T."/>
            <person name="Carver A."/>
            <person name="Mondo S."/>
            <person name="Pangilinan J."/>
            <person name="Lipzen A."/>
            <person name="He G."/>
            <person name="Amirebrahimi M."/>
            <person name="Grigoriev I.V."/>
            <person name="Miller A.N."/>
        </authorList>
    </citation>
    <scope>NUCLEOTIDE SEQUENCE [LARGE SCALE GENOMIC DNA]</scope>
    <source>
        <strain evidence="1 2">B22-T-1</strain>
    </source>
</reference>
<evidence type="ECO:0000313" key="2">
    <source>
        <dbReference type="Proteomes" id="UP000241462"/>
    </source>
</evidence>
<sequence length="131" mass="15313">MARNSKSKKNKAIVNAWKNYMIDESLEENWQRFLHDLGLGDFKSKSQCKKALRSKWINIHDFLAAVEERDKAVKLIVDEALREEEFMRPVNVTFFKSERALAQYTLTTQKIFPRSKIAKESPLKLLLANIL</sequence>
<keyword evidence="2" id="KW-1185">Reference proteome</keyword>
<dbReference type="STRING" id="2025994.A0A2T3AMM6"/>
<name>A0A2T3AMM6_9PEZI</name>
<dbReference type="EMBL" id="KZ678374">
    <property type="protein sequence ID" value="PSS03587.1"/>
    <property type="molecule type" value="Genomic_DNA"/>
</dbReference>
<dbReference type="PANTHER" id="PTHR38846:SF1">
    <property type="entry name" value="C3H1-TYPE DOMAIN-CONTAINING PROTEIN"/>
    <property type="match status" value="1"/>
</dbReference>
<protein>
    <submittedName>
        <fullName evidence="1">Uncharacterized protein</fullName>
    </submittedName>
</protein>
<proteinExistence type="predicted"/>
<organism evidence="1 2">
    <name type="scientific">Coniella lustricola</name>
    <dbReference type="NCBI Taxonomy" id="2025994"/>
    <lineage>
        <taxon>Eukaryota</taxon>
        <taxon>Fungi</taxon>
        <taxon>Dikarya</taxon>
        <taxon>Ascomycota</taxon>
        <taxon>Pezizomycotina</taxon>
        <taxon>Sordariomycetes</taxon>
        <taxon>Sordariomycetidae</taxon>
        <taxon>Diaporthales</taxon>
        <taxon>Schizoparmaceae</taxon>
        <taxon>Coniella</taxon>
    </lineage>
</organism>
<accession>A0A2T3AMM6</accession>